<evidence type="ECO:0000313" key="7">
    <source>
        <dbReference type="EMBL" id="ANU78366.1"/>
    </source>
</evidence>
<comment type="subcellular location">
    <subcellularLocation>
        <location evidence="1">Membrane</location>
        <topology evidence="1">Multi-pass membrane protein</topology>
    </subcellularLocation>
</comment>
<dbReference type="PANTHER" id="PTHR21716">
    <property type="entry name" value="TRANSMEMBRANE PROTEIN"/>
    <property type="match status" value="1"/>
</dbReference>
<evidence type="ECO:0000256" key="1">
    <source>
        <dbReference type="ARBA" id="ARBA00004141"/>
    </source>
</evidence>
<evidence type="ECO:0000256" key="4">
    <source>
        <dbReference type="ARBA" id="ARBA00022989"/>
    </source>
</evidence>
<dbReference type="InterPro" id="IPR014227">
    <property type="entry name" value="YtvI-like"/>
</dbReference>
<evidence type="ECO:0000256" key="6">
    <source>
        <dbReference type="SAM" id="Phobius"/>
    </source>
</evidence>
<dbReference type="Proteomes" id="UP000092574">
    <property type="component" value="Chromosome"/>
</dbReference>
<dbReference type="EMBL" id="CP015405">
    <property type="protein sequence ID" value="ANU78366.1"/>
    <property type="molecule type" value="Genomic_DNA"/>
</dbReference>
<accession>A0A1C7IF72</accession>
<dbReference type="RefSeq" id="WP_065544449.1">
    <property type="nucleotide sequence ID" value="NZ_CP015405.2"/>
</dbReference>
<evidence type="ECO:0000256" key="3">
    <source>
        <dbReference type="ARBA" id="ARBA00022692"/>
    </source>
</evidence>
<dbReference type="OrthoDB" id="9774361at2"/>
<proteinExistence type="inferred from homology"/>
<dbReference type="Pfam" id="PF01594">
    <property type="entry name" value="AI-2E_transport"/>
    <property type="match status" value="1"/>
</dbReference>
<feature type="transmembrane region" description="Helical" evidence="6">
    <location>
        <begin position="230"/>
        <end position="257"/>
    </location>
</feature>
<dbReference type="GO" id="GO:0016020">
    <property type="term" value="C:membrane"/>
    <property type="evidence" value="ECO:0007669"/>
    <property type="project" value="UniProtKB-SubCell"/>
</dbReference>
<keyword evidence="5 6" id="KW-0472">Membrane</keyword>
<feature type="transmembrane region" description="Helical" evidence="6">
    <location>
        <begin position="166"/>
        <end position="185"/>
    </location>
</feature>
<evidence type="ECO:0000256" key="5">
    <source>
        <dbReference type="ARBA" id="ARBA00023136"/>
    </source>
</evidence>
<keyword evidence="3 6" id="KW-0812">Transmembrane</keyword>
<dbReference type="GO" id="GO:0055085">
    <property type="term" value="P:transmembrane transport"/>
    <property type="evidence" value="ECO:0007669"/>
    <property type="project" value="TreeGrafter"/>
</dbReference>
<keyword evidence="8" id="KW-1185">Reference proteome</keyword>
<comment type="similarity">
    <text evidence="2">Belongs to the autoinducer-2 exporter (AI-2E) (TC 2.A.86) family.</text>
</comment>
<dbReference type="STRING" id="1796616.A4V09_23015"/>
<sequence length="385" mass="43436">MKKWKKYVKGILAALFTILGVILFIVLGIKFLRFFMPFVIGWIIAMIASPLVRMVERKMKIARKHTSMLIIIAVLAAIIGAGYFIGAKAVEQTSDLINQAPDIYGGFREDFREVEHNLNKFMKQLPENVQTSINNIQDDLGERIGKMVGNMSEWTVGYAGDLAKHLPSVLISIIFTILSAYFFIADRDGILEFGRNNTPQIIQEKWKVLSDSFKKVFGGYFKAQFKIMAIIWAILCVGLLFLQVSFAVLVAFLISFLDMLPFFGTGTALIPWAVFKLLSGDTKFAVGLIILYLVTQLLRRIIEPKMVGDSIGMDPLLTLIFMYTGYRISSVIGMILAVPIGAVAINFYKSGMFDKPLQSLKEALEDLLECFYRNTRDDEQLENKE</sequence>
<dbReference type="NCBIfam" id="TIGR02872">
    <property type="entry name" value="spore_ytvI"/>
    <property type="match status" value="1"/>
</dbReference>
<evidence type="ECO:0000313" key="8">
    <source>
        <dbReference type="Proteomes" id="UP000092574"/>
    </source>
</evidence>
<evidence type="ECO:0000256" key="2">
    <source>
        <dbReference type="ARBA" id="ARBA00009773"/>
    </source>
</evidence>
<reference evidence="7" key="1">
    <citation type="submission" date="2017-04" db="EMBL/GenBank/DDBJ databases">
        <title>Complete Genome Sequences of Twelve Strains of a Stable Defined Moderately Diverse Mouse Microbiota 2 (sDMDMm2).</title>
        <authorList>
            <person name="Uchimura Y."/>
            <person name="Wyss M."/>
            <person name="Brugiroux S."/>
            <person name="Limenitakis J.P."/>
            <person name="Stecher B."/>
            <person name="McCoy K.D."/>
            <person name="Macpherson A.J."/>
        </authorList>
    </citation>
    <scope>NUCLEOTIDE SEQUENCE</scope>
    <source>
        <strain evidence="7">YL58</strain>
    </source>
</reference>
<dbReference type="AlphaFoldDB" id="A0A1C7IF72"/>
<feature type="transmembrane region" description="Helical" evidence="6">
    <location>
        <begin position="67"/>
        <end position="86"/>
    </location>
</feature>
<dbReference type="KEGG" id="byl:A4V09_23015"/>
<feature type="transmembrane region" description="Helical" evidence="6">
    <location>
        <begin position="330"/>
        <end position="348"/>
    </location>
</feature>
<dbReference type="PANTHER" id="PTHR21716:SF68">
    <property type="entry name" value="TRANSPORT PROTEIN YTVI-RELATED"/>
    <property type="match status" value="1"/>
</dbReference>
<keyword evidence="4 6" id="KW-1133">Transmembrane helix</keyword>
<organism evidence="7 8">
    <name type="scientific">Blautia pseudococcoides</name>
    <dbReference type="NCBI Taxonomy" id="1796616"/>
    <lineage>
        <taxon>Bacteria</taxon>
        <taxon>Bacillati</taxon>
        <taxon>Bacillota</taxon>
        <taxon>Clostridia</taxon>
        <taxon>Lachnospirales</taxon>
        <taxon>Lachnospiraceae</taxon>
        <taxon>Blautia</taxon>
    </lineage>
</organism>
<gene>
    <name evidence="7" type="ORF">A4V09_23015</name>
</gene>
<dbReference type="InterPro" id="IPR002549">
    <property type="entry name" value="AI-2E-like"/>
</dbReference>
<protein>
    <submittedName>
        <fullName evidence="7">Sporulation integral membrane protein YtvI</fullName>
    </submittedName>
</protein>
<name>A0A1C7IF72_9FIRM</name>
<feature type="transmembrane region" description="Helical" evidence="6">
    <location>
        <begin position="35"/>
        <end position="55"/>
    </location>
</feature>
<feature type="transmembrane region" description="Helical" evidence="6">
    <location>
        <begin position="7"/>
        <end position="29"/>
    </location>
</feature>